<organism evidence="11 12">
    <name type="scientific">Raphidocelis subcapitata</name>
    <dbReference type="NCBI Taxonomy" id="307507"/>
    <lineage>
        <taxon>Eukaryota</taxon>
        <taxon>Viridiplantae</taxon>
        <taxon>Chlorophyta</taxon>
        <taxon>core chlorophytes</taxon>
        <taxon>Chlorophyceae</taxon>
        <taxon>CS clade</taxon>
        <taxon>Sphaeropleales</taxon>
        <taxon>Selenastraceae</taxon>
        <taxon>Raphidocelis</taxon>
    </lineage>
</organism>
<evidence type="ECO:0000313" key="12">
    <source>
        <dbReference type="Proteomes" id="UP000247498"/>
    </source>
</evidence>
<dbReference type="InterPro" id="IPR002123">
    <property type="entry name" value="Plipid/glycerol_acylTrfase"/>
</dbReference>
<comment type="caution">
    <text evidence="11">The sequence shown here is derived from an EMBL/GenBank/DDBJ whole genome shotgun (WGS) entry which is preliminary data.</text>
</comment>
<feature type="domain" description="Phospholipid/glycerol acyltransferase" evidence="10">
    <location>
        <begin position="189"/>
        <end position="240"/>
    </location>
</feature>
<dbReference type="OrthoDB" id="369569at2759"/>
<keyword evidence="11" id="KW-0012">Acyltransferase</keyword>
<dbReference type="InterPro" id="IPR009445">
    <property type="entry name" value="TMEM85/Emc4"/>
</dbReference>
<feature type="transmembrane region" description="Helical" evidence="9">
    <location>
        <begin position="138"/>
        <end position="162"/>
    </location>
</feature>
<evidence type="ECO:0000256" key="5">
    <source>
        <dbReference type="ARBA" id="ARBA00022824"/>
    </source>
</evidence>
<name>A0A2V0NKY0_9CHLO</name>
<evidence type="ECO:0000256" key="9">
    <source>
        <dbReference type="SAM" id="Phobius"/>
    </source>
</evidence>
<comment type="subcellular location">
    <subcellularLocation>
        <location evidence="1">Endoplasmic reticulum membrane</location>
        <topology evidence="1">Multi-pass membrane protein</topology>
    </subcellularLocation>
</comment>
<keyword evidence="6 9" id="KW-1133">Transmembrane helix</keyword>
<proteinExistence type="inferred from homology"/>
<protein>
    <recommendedName>
        <fullName evidence="3">ER membrane protein complex subunit 4</fullName>
    </recommendedName>
</protein>
<dbReference type="SUPFAM" id="SSF69593">
    <property type="entry name" value="Glycerol-3-phosphate (1)-acyltransferase"/>
    <property type="match status" value="1"/>
</dbReference>
<gene>
    <name evidence="11" type="ORF">Rsub_00733</name>
</gene>
<dbReference type="EMBL" id="BDRX01000003">
    <property type="protein sequence ID" value="GBF88021.1"/>
    <property type="molecule type" value="Genomic_DNA"/>
</dbReference>
<keyword evidence="11" id="KW-0808">Transferase</keyword>
<keyword evidence="5" id="KW-0256">Endoplasmic reticulum</keyword>
<reference evidence="11 12" key="1">
    <citation type="journal article" date="2018" name="Sci. Rep.">
        <title>Raphidocelis subcapitata (=Pseudokirchneriella subcapitata) provides an insight into genome evolution and environmental adaptations in the Sphaeropleales.</title>
        <authorList>
            <person name="Suzuki S."/>
            <person name="Yamaguchi H."/>
            <person name="Nakajima N."/>
            <person name="Kawachi M."/>
        </authorList>
    </citation>
    <scope>NUCLEOTIDE SEQUENCE [LARGE SCALE GENOMIC DNA]</scope>
    <source>
        <strain evidence="11 12">NIES-35</strain>
    </source>
</reference>
<dbReference type="InParanoid" id="A0A2V0NKY0"/>
<keyword evidence="4 9" id="KW-0812">Transmembrane</keyword>
<keyword evidence="7 9" id="KW-0472">Membrane</keyword>
<evidence type="ECO:0000256" key="2">
    <source>
        <dbReference type="ARBA" id="ARBA00007715"/>
    </source>
</evidence>
<evidence type="ECO:0000256" key="6">
    <source>
        <dbReference type="ARBA" id="ARBA00022989"/>
    </source>
</evidence>
<evidence type="ECO:0000256" key="7">
    <source>
        <dbReference type="ARBA" id="ARBA00023136"/>
    </source>
</evidence>
<evidence type="ECO:0000256" key="3">
    <source>
        <dbReference type="ARBA" id="ARBA00020820"/>
    </source>
</evidence>
<feature type="transmembrane region" description="Helical" evidence="9">
    <location>
        <begin position="252"/>
        <end position="279"/>
    </location>
</feature>
<evidence type="ECO:0000256" key="4">
    <source>
        <dbReference type="ARBA" id="ARBA00022692"/>
    </source>
</evidence>
<dbReference type="PANTHER" id="PTHR19315">
    <property type="entry name" value="ER MEMBRANE PROTEIN COMPLEX SUBUNIT 4"/>
    <property type="match status" value="1"/>
</dbReference>
<dbReference type="Pfam" id="PF01553">
    <property type="entry name" value="Acyltransferase"/>
    <property type="match status" value="1"/>
</dbReference>
<dbReference type="GO" id="GO:0016746">
    <property type="term" value="F:acyltransferase activity"/>
    <property type="evidence" value="ECO:0007669"/>
    <property type="project" value="UniProtKB-KW"/>
</dbReference>
<dbReference type="Pfam" id="PF06417">
    <property type="entry name" value="EMC4"/>
    <property type="match status" value="1"/>
</dbReference>
<evidence type="ECO:0000259" key="10">
    <source>
        <dbReference type="Pfam" id="PF01553"/>
    </source>
</evidence>
<accession>A0A2V0NKY0</accession>
<dbReference type="AlphaFoldDB" id="A0A2V0NKY0"/>
<dbReference type="GO" id="GO:0005789">
    <property type="term" value="C:endoplasmic reticulum membrane"/>
    <property type="evidence" value="ECO:0007669"/>
    <property type="project" value="UniProtKB-SubCell"/>
</dbReference>
<dbReference type="Proteomes" id="UP000247498">
    <property type="component" value="Unassembled WGS sequence"/>
</dbReference>
<sequence length="354" mass="37107">MNAGLQRAPGSQLLRRQPQPVVQTRILHKRAAPVQCAAAGCAGPAAPQRRAARPAAGIAAPSSSASSSGLFGSSSGAPGSSFSVADGGDGGGGCARRRGGACRAADAALPLPGGADAPAAAAPGGLSRLLANVRALAFALWTFTLAIPLFIAMTAMSPVVMLTDKFRRLAQHFVNNLWAIASTTPFYGVTIVGRENLPPAGSPAVYIANHQSFMDIYSLFHLQRPFKFISKTSNFMIPIALFARANAPLRQVGFMCFMMWMMGNGIQIFSIIMTLSGLAQPITAILKCKEAFPSDPAGRLDTFTPRLIYCAIQFGQLLFVLNKLNSMGLLPTHASDWMASLPVPPAAAVAVRAV</sequence>
<keyword evidence="12" id="KW-1185">Reference proteome</keyword>
<comment type="similarity">
    <text evidence="2">Belongs to the EMC4 family.</text>
</comment>
<dbReference type="STRING" id="307507.A0A2V0NKY0"/>
<evidence type="ECO:0000256" key="1">
    <source>
        <dbReference type="ARBA" id="ARBA00004477"/>
    </source>
</evidence>
<feature type="region of interest" description="Disordered" evidence="8">
    <location>
        <begin position="52"/>
        <end position="72"/>
    </location>
</feature>
<evidence type="ECO:0000313" key="11">
    <source>
        <dbReference type="EMBL" id="GBF88021.1"/>
    </source>
</evidence>
<evidence type="ECO:0000256" key="8">
    <source>
        <dbReference type="SAM" id="MobiDB-lite"/>
    </source>
</evidence>